<evidence type="ECO:0000313" key="2">
    <source>
        <dbReference type="Proteomes" id="UP000298714"/>
    </source>
</evidence>
<gene>
    <name evidence="1" type="ORF">E6W36_02020</name>
</gene>
<keyword evidence="2" id="KW-1185">Reference proteome</keyword>
<dbReference type="KEGG" id="hgn:E6W36_02020"/>
<accession>A0A4D7C5D9</accession>
<dbReference type="Proteomes" id="UP000298714">
    <property type="component" value="Chromosome"/>
</dbReference>
<proteinExistence type="predicted"/>
<protein>
    <submittedName>
        <fullName evidence="1">Uncharacterized protein</fullName>
    </submittedName>
</protein>
<dbReference type="EMBL" id="CP039704">
    <property type="protein sequence ID" value="QCI78830.1"/>
    <property type="molecule type" value="Genomic_DNA"/>
</dbReference>
<organism evidence="1 2">
    <name type="scientific">Hankyongella ginsenosidimutans</name>
    <dbReference type="NCBI Taxonomy" id="1763828"/>
    <lineage>
        <taxon>Bacteria</taxon>
        <taxon>Pseudomonadati</taxon>
        <taxon>Pseudomonadota</taxon>
        <taxon>Alphaproteobacteria</taxon>
        <taxon>Sphingomonadales</taxon>
        <taxon>Sphingomonadaceae</taxon>
        <taxon>Hankyongella</taxon>
    </lineage>
</organism>
<evidence type="ECO:0000313" key="1">
    <source>
        <dbReference type="EMBL" id="QCI78830.1"/>
    </source>
</evidence>
<sequence length="237" mass="25322">MRLSLRPNGPFVAGRAQQVALTLTDLASGKPLGAGDLALAHTKKLHLLIVDASLTDYQHIHPVPDPAHPGTWRFAFAPRFARPYRVWADVTRPNGDQEYVGVELAAGKETAPAPTTATMLFARADGLSFKLSFPAPLKVGQAIEGSIAITDEATGKPFAGLQPIMGAFGHIVAFAGDWNSIEHVHPLGVEPTTDSARSGPTIRFHLQPEKAGVLKLFAQIEANGRETIVPFTTTVLP</sequence>
<name>A0A4D7C5D9_9SPHN</name>
<dbReference type="RefSeq" id="WP_222873597.1">
    <property type="nucleotide sequence ID" value="NZ_CP039704.1"/>
</dbReference>
<reference evidence="2" key="1">
    <citation type="submission" date="2019-04" db="EMBL/GenBank/DDBJ databases">
        <title>Complete genome sequence of Sphingomonas sp. W1-2-3.</title>
        <authorList>
            <person name="Im W.T."/>
        </authorList>
    </citation>
    <scope>NUCLEOTIDE SEQUENCE [LARGE SCALE GENOMIC DNA]</scope>
    <source>
        <strain evidence="2">W1-2-3</strain>
    </source>
</reference>
<dbReference type="AlphaFoldDB" id="A0A4D7C5D9"/>